<accession>A0A3N6NQM0</accession>
<reference evidence="1 2" key="1">
    <citation type="journal article" date="2018" name="ACS Chem. Biol.">
        <title>Ketoreductase domain dysfunction expands chemodiversity: malyngamide biosynthesis in the cyanobacterium Okeania hirsuta.</title>
        <authorList>
            <person name="Moss N.A."/>
            <person name="Leao T."/>
            <person name="Rankin M."/>
            <person name="McCullough T.M."/>
            <person name="Qu P."/>
            <person name="Korobeynikov A."/>
            <person name="Smith J.L."/>
            <person name="Gerwick L."/>
            <person name="Gerwick W.H."/>
        </authorList>
    </citation>
    <scope>NUCLEOTIDE SEQUENCE [LARGE SCALE GENOMIC DNA]</scope>
    <source>
        <strain evidence="1 2">PAB10Feb10-1</strain>
    </source>
</reference>
<comment type="caution">
    <text evidence="1">The sequence shown here is derived from an EMBL/GenBank/DDBJ whole genome shotgun (WGS) entry which is preliminary data.</text>
</comment>
<dbReference type="Proteomes" id="UP000269154">
    <property type="component" value="Unassembled WGS sequence"/>
</dbReference>
<organism evidence="1 2">
    <name type="scientific">Okeania hirsuta</name>
    <dbReference type="NCBI Taxonomy" id="1458930"/>
    <lineage>
        <taxon>Bacteria</taxon>
        <taxon>Bacillati</taxon>
        <taxon>Cyanobacteriota</taxon>
        <taxon>Cyanophyceae</taxon>
        <taxon>Oscillatoriophycideae</taxon>
        <taxon>Oscillatoriales</taxon>
        <taxon>Microcoleaceae</taxon>
        <taxon>Okeania</taxon>
    </lineage>
</organism>
<dbReference type="RefSeq" id="WP_124146505.1">
    <property type="nucleotide sequence ID" value="NZ_CAWOKI010000164.1"/>
</dbReference>
<dbReference type="OrthoDB" id="466093at2"/>
<gene>
    <name evidence="1" type="ORF">D5R40_25055</name>
</gene>
<evidence type="ECO:0000313" key="2">
    <source>
        <dbReference type="Proteomes" id="UP000269154"/>
    </source>
</evidence>
<evidence type="ECO:0000313" key="1">
    <source>
        <dbReference type="EMBL" id="RQH29122.1"/>
    </source>
</evidence>
<name>A0A3N6NQM0_9CYAN</name>
<dbReference type="EMBL" id="RCBY01000198">
    <property type="protein sequence ID" value="RQH29122.1"/>
    <property type="molecule type" value="Genomic_DNA"/>
</dbReference>
<dbReference type="AlphaFoldDB" id="A0A3N6NQM0"/>
<proteinExistence type="predicted"/>
<keyword evidence="2" id="KW-1185">Reference proteome</keyword>
<evidence type="ECO:0008006" key="3">
    <source>
        <dbReference type="Google" id="ProtNLM"/>
    </source>
</evidence>
<sequence length="203" mass="23634">MTRQPLLDPNRSYTFSNYFELGFTIDDLVAEFGYSFERKFLTLPQYPDELDRITDLKERIEDILPYIDLDNEATRREMLIAPIISDLIHYSHAKLRIEYSIQVNNRLQGKLDYLLRSTTNLIVIEAKQADINRGFTQLATEMIALDQWIDSPQTEILGAVTTGNVWQFGVLDRQAKFICEGINLYRVTEELEVIIRILLARLV</sequence>
<protein>
    <recommendedName>
        <fullName evidence="3">Restriction endonuclease subunit R</fullName>
    </recommendedName>
</protein>